<feature type="transmembrane region" description="Helical" evidence="1">
    <location>
        <begin position="82"/>
        <end position="99"/>
    </location>
</feature>
<protein>
    <submittedName>
        <fullName evidence="2">Uncharacterized protein</fullName>
    </submittedName>
</protein>
<evidence type="ECO:0000313" key="2">
    <source>
        <dbReference type="EMBL" id="EDM51064.1"/>
    </source>
</evidence>
<reference evidence="2 3" key="1">
    <citation type="submission" date="2007-03" db="EMBL/GenBank/DDBJ databases">
        <authorList>
            <person name="Fulton L."/>
            <person name="Clifton S."/>
            <person name="Fulton B."/>
            <person name="Xu J."/>
            <person name="Minx P."/>
            <person name="Pepin K.H."/>
            <person name="Johnson M."/>
            <person name="Thiruvilangam P."/>
            <person name="Bhonagiri V."/>
            <person name="Nash W.E."/>
            <person name="Mardis E.R."/>
            <person name="Wilson R.K."/>
        </authorList>
    </citation>
    <scope>NUCLEOTIDE SEQUENCE [LARGE SCALE GENOMIC DNA]</scope>
    <source>
        <strain evidence="2 3">ATCC 27560</strain>
    </source>
</reference>
<feature type="transmembrane region" description="Helical" evidence="1">
    <location>
        <begin position="135"/>
        <end position="159"/>
    </location>
</feature>
<keyword evidence="1" id="KW-1133">Transmembrane helix</keyword>
<comment type="caution">
    <text evidence="2">The sequence shown here is derived from an EMBL/GenBank/DDBJ whole genome shotgun (WGS) entry which is preliminary data.</text>
</comment>
<feature type="transmembrane region" description="Helical" evidence="1">
    <location>
        <begin position="201"/>
        <end position="219"/>
    </location>
</feature>
<feature type="transmembrane region" description="Helical" evidence="1">
    <location>
        <begin position="231"/>
        <end position="251"/>
    </location>
</feature>
<keyword evidence="1" id="KW-0812">Transmembrane</keyword>
<feature type="transmembrane region" description="Helical" evidence="1">
    <location>
        <begin position="12"/>
        <end position="29"/>
    </location>
</feature>
<sequence>MFCDYIGKFSKWNSWGLYTVSLIFTIIFYKYDIISVLILAIFFVIYLVRIVYAVMHNSKINSIIYDGDTVDYSESKKVCADNCADIVAMLVYVIIFLSKNPQIAKLLTSDSIALVLFYSLIYFMFVYYSIKNDYVILKICTLLCSTIQGVMFLLVMITIPLQSLVYSMENQKLIIETIPIDRDSFCSSIIIIGHMLEKHPLYTFIPLIISIILYTVYICMSPGFQLGKIKIAMQIVNILIATISIIMFFGADYLNEYVNQFKKSIMLGNNNNYAFKSWEMEILKYIKNFETVNIKNLVYLLVVPYSGGILYANLIVELKIRYIKRKTNTILENMLDNKKIENKERKRYFYYGGDKVHYKLCRKFEDEKDKVD</sequence>
<dbReference type="eggNOG" id="ENOG50343YV">
    <property type="taxonomic scope" value="Bacteria"/>
</dbReference>
<reference evidence="2 3" key="2">
    <citation type="submission" date="2007-04" db="EMBL/GenBank/DDBJ databases">
        <title>Draft genome sequence of Eubacterium ventriosum (ATCC 27560).</title>
        <authorList>
            <person name="Sudarsanam P."/>
            <person name="Ley R."/>
            <person name="Guruge J."/>
            <person name="Turnbaugh P.J."/>
            <person name="Mahowald M."/>
            <person name="Liep D."/>
            <person name="Gordon J."/>
        </authorList>
    </citation>
    <scope>NUCLEOTIDE SEQUENCE [LARGE SCALE GENOMIC DNA]</scope>
    <source>
        <strain evidence="2 3">ATCC 27560</strain>
    </source>
</reference>
<accession>A5Z807</accession>
<dbReference type="Proteomes" id="UP000006000">
    <property type="component" value="Unassembled WGS sequence"/>
</dbReference>
<feature type="transmembrane region" description="Helical" evidence="1">
    <location>
        <begin position="35"/>
        <end position="55"/>
    </location>
</feature>
<gene>
    <name evidence="2" type="ORF">EUBVEN_01847</name>
</gene>
<evidence type="ECO:0000313" key="3">
    <source>
        <dbReference type="Proteomes" id="UP000006000"/>
    </source>
</evidence>
<evidence type="ECO:0000256" key="1">
    <source>
        <dbReference type="SAM" id="Phobius"/>
    </source>
</evidence>
<dbReference type="AlphaFoldDB" id="A5Z807"/>
<dbReference type="RefSeq" id="WP_005363399.1">
    <property type="nucleotide sequence ID" value="NZ_DS264285.1"/>
</dbReference>
<dbReference type="EMBL" id="AAVL02000035">
    <property type="protein sequence ID" value="EDM51064.1"/>
    <property type="molecule type" value="Genomic_DNA"/>
</dbReference>
<dbReference type="STRING" id="411463.EUBVEN_01847"/>
<feature type="transmembrane region" description="Helical" evidence="1">
    <location>
        <begin position="111"/>
        <end position="128"/>
    </location>
</feature>
<dbReference type="OrthoDB" id="10019103at2"/>
<organism evidence="2 3">
    <name type="scientific">Eubacterium ventriosum ATCC 27560</name>
    <dbReference type="NCBI Taxonomy" id="411463"/>
    <lineage>
        <taxon>Bacteria</taxon>
        <taxon>Bacillati</taxon>
        <taxon>Bacillota</taxon>
        <taxon>Clostridia</taxon>
        <taxon>Eubacteriales</taxon>
        <taxon>Eubacteriaceae</taxon>
        <taxon>Eubacterium</taxon>
    </lineage>
</organism>
<keyword evidence="1" id="KW-0472">Membrane</keyword>
<feature type="transmembrane region" description="Helical" evidence="1">
    <location>
        <begin position="297"/>
        <end position="316"/>
    </location>
</feature>
<name>A5Z807_9FIRM</name>
<dbReference type="HOGENOM" id="CLU_743447_0_0_9"/>
<proteinExistence type="predicted"/>